<evidence type="ECO:0000256" key="6">
    <source>
        <dbReference type="ARBA" id="ARBA00026043"/>
    </source>
</evidence>
<dbReference type="InterPro" id="IPR007648">
    <property type="entry name" value="ATPase_inhibitor_mt"/>
</dbReference>
<sequence>MARFLLRVDLRRCVASQIRMASDQLGELGKGAGKGGGGGGSVREAGGAFGKREVAQEEHYFRQKEKAQMEALRKHHSEEIEHHKKEIERLQREIDRHKGKIRKLNHDD</sequence>
<dbReference type="FunFam" id="1.20.5.500:FF:000004">
    <property type="entry name" value="ATPase inhibitor A, mitochondrial"/>
    <property type="match status" value="1"/>
</dbReference>
<dbReference type="FunFam" id="1.20.5.500:FF:000003">
    <property type="entry name" value="ATPase inhibitor B, mitochondrial"/>
    <property type="match status" value="1"/>
</dbReference>
<evidence type="ECO:0000256" key="8">
    <source>
        <dbReference type="RuleBase" id="RU368087"/>
    </source>
</evidence>
<protein>
    <recommendedName>
        <fullName evidence="8">ATPase inhibitor, mitochondrial</fullName>
    </recommendedName>
    <alternativeName>
        <fullName evidence="8">ATP synthase F1 subunit epsilon</fullName>
    </alternativeName>
</protein>
<dbReference type="SUPFAM" id="SSF64602">
    <property type="entry name" value="F1 ATPase inhibitor, IF1, C-terminal domain"/>
    <property type="match status" value="1"/>
</dbReference>
<dbReference type="Gene3D" id="1.20.5.500">
    <property type="entry name" value="Single helix bin"/>
    <property type="match status" value="2"/>
</dbReference>
<dbReference type="EMBL" id="JBIYXZ010002088">
    <property type="protein sequence ID" value="KAL3043676.1"/>
    <property type="molecule type" value="Genomic_DNA"/>
</dbReference>
<keyword evidence="3" id="KW-0809">Transit peptide</keyword>
<comment type="domain">
    <text evidence="8">Forms an alpha-helical dimer with monomers associated via an antiparallel alpha-helical coiled coil, leaving each N-terminal inhibitory region accessible for interaction with an F1 catalytic domain. The inhibitory N-terminal region binds the alpha(ADP-bound)-beta(ADP-bound) (ATP5F1A-ATP5F1B) interface of F1-ATPase, and also contact the central gamma subunit (ATP5F1C). This dimeric state is favored by pH values below 7.0, and at higher values the dimers associate to form inactive homotetramer, where the inhibitory region is occluded, masking its inhibitory activity.</text>
</comment>
<dbReference type="Proteomes" id="UP001619887">
    <property type="component" value="Unassembled WGS sequence"/>
</dbReference>
<feature type="region of interest" description="Disordered" evidence="9">
    <location>
        <begin position="69"/>
        <end position="108"/>
    </location>
</feature>
<dbReference type="PANTHER" id="PTHR48417:SF1">
    <property type="entry name" value="ATP SYNTHASE F1 SUBUNIT EPSILON"/>
    <property type="match status" value="1"/>
</dbReference>
<proteinExistence type="inferred from homology"/>
<keyword evidence="5 8" id="KW-0496">Mitochondrion</keyword>
<evidence type="ECO:0000313" key="11">
    <source>
        <dbReference type="Proteomes" id="UP001619887"/>
    </source>
</evidence>
<dbReference type="AlphaFoldDB" id="A0ABD2FQF7"/>
<feature type="compositionally biased region" description="Gly residues" evidence="9">
    <location>
        <begin position="28"/>
        <end position="41"/>
    </location>
</feature>
<comment type="subunit">
    <text evidence="6 8">Homodimer; represents the active form and is present at a pH value below 6.5. Homotetramer; represents the inactive form and is present at a pH value above 7.0.</text>
</comment>
<dbReference type="PANTHER" id="PTHR48417">
    <property type="entry name" value="ATP SYNTHASE F1 SUBUNIT EPSILON"/>
    <property type="match status" value="1"/>
</dbReference>
<evidence type="ECO:0000256" key="3">
    <source>
        <dbReference type="ARBA" id="ARBA00022946"/>
    </source>
</evidence>
<gene>
    <name evidence="10" type="ORF">OYC64_003523</name>
</gene>
<dbReference type="GO" id="GO:0005739">
    <property type="term" value="C:mitochondrion"/>
    <property type="evidence" value="ECO:0007669"/>
    <property type="project" value="UniProtKB-SubCell"/>
</dbReference>
<evidence type="ECO:0000256" key="4">
    <source>
        <dbReference type="ARBA" id="ARBA00023054"/>
    </source>
</evidence>
<accession>A0ABD2FQF7</accession>
<evidence type="ECO:0000256" key="5">
    <source>
        <dbReference type="ARBA" id="ARBA00023128"/>
    </source>
</evidence>
<comment type="caution">
    <text evidence="10">The sequence shown here is derived from an EMBL/GenBank/DDBJ whole genome shotgun (WGS) entry which is preliminary data.</text>
</comment>
<reference evidence="10 11" key="2">
    <citation type="journal article" date="2024" name="G3 (Bethesda)">
        <title>The genome of the cryopelagic Antarctic bald notothen, Trematomus borchgrevinki.</title>
        <authorList>
            <person name="Rayamajhi N."/>
            <person name="Rivera-Colon A.G."/>
            <person name="Minhas B.F."/>
            <person name="Cheng C.C."/>
            <person name="Catchen J.M."/>
        </authorList>
    </citation>
    <scope>NUCLEOTIDE SEQUENCE [LARGE SCALE GENOMIC DNA]</scope>
    <source>
        <strain evidence="10">AGRC-2024</strain>
    </source>
</reference>
<comment type="subcellular location">
    <subcellularLocation>
        <location evidence="1 8">Mitochondrion</location>
    </subcellularLocation>
</comment>
<feature type="compositionally biased region" description="Basic residues" evidence="9">
    <location>
        <begin position="97"/>
        <end position="108"/>
    </location>
</feature>
<evidence type="ECO:0000256" key="7">
    <source>
        <dbReference type="ARBA" id="ARBA00046200"/>
    </source>
</evidence>
<evidence type="ECO:0000256" key="9">
    <source>
        <dbReference type="SAM" id="MobiDB-lite"/>
    </source>
</evidence>
<feature type="region of interest" description="Disordered" evidence="9">
    <location>
        <begin position="26"/>
        <end position="48"/>
    </location>
</feature>
<keyword evidence="4" id="KW-0175">Coiled coil</keyword>
<comment type="function">
    <text evidence="7">Endogenous F(1)F(o)-ATPase inhibitor limiting ATP depletion when the mitochondrial membrane potential falls below a threshold and the F(1)F(o)-ATP synthase starts hydrolyzing ATP to pump protons out of the mitochondrial matrix. Required to avoid the consumption of cellular ATP when the F(1)F(o)-ATP synthase enzyme acts as an ATP hydrolase. Indirectly acts as a regulator of heme synthesis in erythroid tissues: regulates heme synthesis by modulating the mitochondrial pH and redox potential, allowing FECH to efficiently catalyze the incorporation of iron into protoporphyrin IX to produce heme.</text>
</comment>
<keyword evidence="11" id="KW-1185">Reference proteome</keyword>
<comment type="similarity">
    <text evidence="2 8">Belongs to the ATPase inhibitor family.</text>
</comment>
<dbReference type="Pfam" id="PF04568">
    <property type="entry name" value="IATP"/>
    <property type="match status" value="1"/>
</dbReference>
<reference evidence="10 11" key="1">
    <citation type="journal article" date="2022" name="G3 (Bethesda)">
        <title>Evaluating Illumina-, Nanopore-, and PacBio-based genome assembly strategies with the bald notothen, Trematomus borchgrevinki.</title>
        <authorList>
            <person name="Rayamajhi N."/>
            <person name="Cheng C.C."/>
            <person name="Catchen J.M."/>
        </authorList>
    </citation>
    <scope>NUCLEOTIDE SEQUENCE [LARGE SCALE GENOMIC DNA]</scope>
    <source>
        <strain evidence="10">AGRC-2024</strain>
    </source>
</reference>
<name>A0ABD2FQF7_PAGBO</name>
<organism evidence="10 11">
    <name type="scientific">Pagothenia borchgrevinki</name>
    <name type="common">Bald rockcod</name>
    <name type="synonym">Trematomus borchgrevinki</name>
    <dbReference type="NCBI Taxonomy" id="8213"/>
    <lineage>
        <taxon>Eukaryota</taxon>
        <taxon>Metazoa</taxon>
        <taxon>Chordata</taxon>
        <taxon>Craniata</taxon>
        <taxon>Vertebrata</taxon>
        <taxon>Euteleostomi</taxon>
        <taxon>Actinopterygii</taxon>
        <taxon>Neopterygii</taxon>
        <taxon>Teleostei</taxon>
        <taxon>Neoteleostei</taxon>
        <taxon>Acanthomorphata</taxon>
        <taxon>Eupercaria</taxon>
        <taxon>Perciformes</taxon>
        <taxon>Notothenioidei</taxon>
        <taxon>Nototheniidae</taxon>
        <taxon>Pagothenia</taxon>
    </lineage>
</organism>
<evidence type="ECO:0000256" key="2">
    <source>
        <dbReference type="ARBA" id="ARBA00010901"/>
    </source>
</evidence>
<feature type="compositionally biased region" description="Basic and acidic residues" evidence="9">
    <location>
        <begin position="69"/>
        <end position="96"/>
    </location>
</feature>
<evidence type="ECO:0000256" key="1">
    <source>
        <dbReference type="ARBA" id="ARBA00004173"/>
    </source>
</evidence>
<dbReference type="GO" id="GO:0042030">
    <property type="term" value="F:ATPase inhibitor activity"/>
    <property type="evidence" value="ECO:0007669"/>
    <property type="project" value="UniProtKB-UniRule"/>
</dbReference>
<evidence type="ECO:0000313" key="10">
    <source>
        <dbReference type="EMBL" id="KAL3043676.1"/>
    </source>
</evidence>